<dbReference type="Pfam" id="PF03909">
    <property type="entry name" value="BSD"/>
    <property type="match status" value="1"/>
</dbReference>
<evidence type="ECO:0000256" key="1">
    <source>
        <dbReference type="SAM" id="MobiDB-lite"/>
    </source>
</evidence>
<reference evidence="3 4" key="1">
    <citation type="submission" date="2016-05" db="EMBL/GenBank/DDBJ databases">
        <title>Comparative genomics of biotechnologically important yeasts.</title>
        <authorList>
            <consortium name="DOE Joint Genome Institute"/>
            <person name="Riley R."/>
            <person name="Haridas S."/>
            <person name="Wolfe K.H."/>
            <person name="Lopes M.R."/>
            <person name="Hittinger C.T."/>
            <person name="Goker M."/>
            <person name="Salamov A."/>
            <person name="Wisecaver J."/>
            <person name="Long T.M."/>
            <person name="Aerts A.L."/>
            <person name="Barry K."/>
            <person name="Choi C."/>
            <person name="Clum A."/>
            <person name="Coughlan A.Y."/>
            <person name="Deshpande S."/>
            <person name="Douglass A.P."/>
            <person name="Hanson S.J."/>
            <person name="Klenk H.-P."/>
            <person name="LaButti K."/>
            <person name="Lapidus A."/>
            <person name="Lindquist E."/>
            <person name="Lipzen A."/>
            <person name="Meier-kolthoff J.P."/>
            <person name="Ohm R.A."/>
            <person name="Otillar R.P."/>
            <person name="Pangilinan J."/>
            <person name="Peng Y."/>
            <person name="Rokas A."/>
            <person name="Rosa C.A."/>
            <person name="Scheuner C."/>
            <person name="Sibirny A.A."/>
            <person name="Slot J.C."/>
            <person name="Stielow J.B."/>
            <person name="Sun H."/>
            <person name="Kurtzman C.P."/>
            <person name="Blackwell M."/>
            <person name="Grigoriev I.V."/>
            <person name="Jeffries T.W."/>
        </authorList>
    </citation>
    <scope>NUCLEOTIDE SEQUENCE [LARGE SCALE GENOMIC DNA]</scope>
    <source>
        <strain evidence="3 4">NRRL YB-4993</strain>
    </source>
</reference>
<dbReference type="RefSeq" id="XP_018711711.1">
    <property type="nucleotide sequence ID" value="XM_018855231.1"/>
</dbReference>
<protein>
    <recommendedName>
        <fullName evidence="2">BSD domain-containing protein</fullName>
    </recommendedName>
</protein>
<name>A0A1A0HB13_9ASCO</name>
<comment type="caution">
    <text evidence="3">The sequence shown here is derived from an EMBL/GenBank/DDBJ whole genome shotgun (WGS) entry which is preliminary data.</text>
</comment>
<dbReference type="SUPFAM" id="SSF140383">
    <property type="entry name" value="BSD domain-like"/>
    <property type="match status" value="1"/>
</dbReference>
<dbReference type="AlphaFoldDB" id="A0A1A0HB13"/>
<keyword evidence="4" id="KW-1185">Reference proteome</keyword>
<dbReference type="InterPro" id="IPR051494">
    <property type="entry name" value="BSD_domain-containing"/>
</dbReference>
<dbReference type="GeneID" id="30028207"/>
<accession>A0A1A0HB13</accession>
<feature type="compositionally biased region" description="Acidic residues" evidence="1">
    <location>
        <begin position="326"/>
        <end position="348"/>
    </location>
</feature>
<organism evidence="3 4">
    <name type="scientific">Metschnikowia bicuspidata var. bicuspidata NRRL YB-4993</name>
    <dbReference type="NCBI Taxonomy" id="869754"/>
    <lineage>
        <taxon>Eukaryota</taxon>
        <taxon>Fungi</taxon>
        <taxon>Dikarya</taxon>
        <taxon>Ascomycota</taxon>
        <taxon>Saccharomycotina</taxon>
        <taxon>Pichiomycetes</taxon>
        <taxon>Metschnikowiaceae</taxon>
        <taxon>Metschnikowia</taxon>
    </lineage>
</organism>
<evidence type="ECO:0000313" key="4">
    <source>
        <dbReference type="Proteomes" id="UP000092555"/>
    </source>
</evidence>
<dbReference type="SMART" id="SM00751">
    <property type="entry name" value="BSD"/>
    <property type="match status" value="1"/>
</dbReference>
<dbReference type="EMBL" id="LXTC01000003">
    <property type="protein sequence ID" value="OBA21201.1"/>
    <property type="molecule type" value="Genomic_DNA"/>
</dbReference>
<dbReference type="Gene3D" id="1.10.3970.10">
    <property type="entry name" value="BSD domain"/>
    <property type="match status" value="1"/>
</dbReference>
<dbReference type="PROSITE" id="PS50858">
    <property type="entry name" value="BSD"/>
    <property type="match status" value="1"/>
</dbReference>
<feature type="domain" description="BSD" evidence="2">
    <location>
        <begin position="221"/>
        <end position="274"/>
    </location>
</feature>
<dbReference type="GO" id="GO:0005737">
    <property type="term" value="C:cytoplasm"/>
    <property type="evidence" value="ECO:0007669"/>
    <property type="project" value="TreeGrafter"/>
</dbReference>
<dbReference type="OrthoDB" id="73788at2759"/>
<proteinExistence type="predicted"/>
<evidence type="ECO:0000259" key="2">
    <source>
        <dbReference type="PROSITE" id="PS50858"/>
    </source>
</evidence>
<dbReference type="Proteomes" id="UP000092555">
    <property type="component" value="Unassembled WGS sequence"/>
</dbReference>
<evidence type="ECO:0000313" key="3">
    <source>
        <dbReference type="EMBL" id="OBA21201.1"/>
    </source>
</evidence>
<dbReference type="PANTHER" id="PTHR16019">
    <property type="entry name" value="SYNAPSE-ASSOCIATED PROTEIN"/>
    <property type="match status" value="1"/>
</dbReference>
<feature type="region of interest" description="Disordered" evidence="1">
    <location>
        <begin position="293"/>
        <end position="348"/>
    </location>
</feature>
<dbReference type="InterPro" id="IPR035925">
    <property type="entry name" value="BSD_dom_sf"/>
</dbReference>
<feature type="compositionally biased region" description="Basic and acidic residues" evidence="1">
    <location>
        <begin position="299"/>
        <end position="323"/>
    </location>
</feature>
<dbReference type="PANTHER" id="PTHR16019:SF5">
    <property type="entry name" value="BSD DOMAIN-CONTAINING PROTEIN 1"/>
    <property type="match status" value="1"/>
</dbReference>
<gene>
    <name evidence="3" type="ORF">METBIDRAFT_229670</name>
</gene>
<sequence length="348" mass="39380">MTLGAVPNIINMDLTEPLGTHEDKQKNSSLNNKDISQHELTTVTRLENDIEDVYTLIESKIATFWRSATRNVHESQEKIIGKSQDNLDQKPNHGKSTAQYIPSKAETLGNTDSDHPVRSVGPKIDLSSISVLANRALDELDSKLEIVEQKAGNFMSSLTSFFSGSDLSDTQDLHDRHKKNASALPILPGNAYGSSRYDMELFKLHTTPDAFMNASFEEEAELSDFLVDAKTQEISSLLCKYLGTLEKLMNDLVPTQLTYEKFWFRYFKQESKLRAGEQARKMLLSQSSVGDSLLGMKENSGHSERKEECVERKSSMERVRNLYDEVNQDDDDEDFTWDDDEEIQTSDS</sequence>
<dbReference type="InterPro" id="IPR005607">
    <property type="entry name" value="BSD_dom"/>
</dbReference>
<feature type="region of interest" description="Disordered" evidence="1">
    <location>
        <begin position="14"/>
        <end position="33"/>
    </location>
</feature>